<evidence type="ECO:0000256" key="2">
    <source>
        <dbReference type="ARBA" id="ARBA00022448"/>
    </source>
</evidence>
<comment type="subcellular location">
    <subcellularLocation>
        <location evidence="1 7">Cell membrane</location>
        <topology evidence="1 7">Multi-pass membrane protein</topology>
    </subcellularLocation>
</comment>
<evidence type="ECO:0000256" key="7">
    <source>
        <dbReference type="RuleBase" id="RU363032"/>
    </source>
</evidence>
<reference evidence="10" key="1">
    <citation type="journal article" date="2019" name="Int. J. Syst. Evol. Microbiol.">
        <title>The Global Catalogue of Microorganisms (GCM) 10K type strain sequencing project: providing services to taxonomists for standard genome sequencing and annotation.</title>
        <authorList>
            <consortium name="The Broad Institute Genomics Platform"/>
            <consortium name="The Broad Institute Genome Sequencing Center for Infectious Disease"/>
            <person name="Wu L."/>
            <person name="Ma J."/>
        </authorList>
    </citation>
    <scope>NUCLEOTIDE SEQUENCE [LARGE SCALE GENOMIC DNA]</scope>
    <source>
        <strain evidence="10">DFY28</strain>
    </source>
</reference>
<dbReference type="CDD" id="cd06261">
    <property type="entry name" value="TM_PBP2"/>
    <property type="match status" value="1"/>
</dbReference>
<evidence type="ECO:0000259" key="8">
    <source>
        <dbReference type="PROSITE" id="PS50928"/>
    </source>
</evidence>
<dbReference type="InterPro" id="IPR035906">
    <property type="entry name" value="MetI-like_sf"/>
</dbReference>
<gene>
    <name evidence="9" type="ORF">ACFPWU_14625</name>
</gene>
<feature type="transmembrane region" description="Helical" evidence="7">
    <location>
        <begin position="21"/>
        <end position="45"/>
    </location>
</feature>
<organism evidence="9 10">
    <name type="scientific">Nocardioides yefusunii</name>
    <dbReference type="NCBI Taxonomy" id="2500546"/>
    <lineage>
        <taxon>Bacteria</taxon>
        <taxon>Bacillati</taxon>
        <taxon>Actinomycetota</taxon>
        <taxon>Actinomycetes</taxon>
        <taxon>Propionibacteriales</taxon>
        <taxon>Nocardioidaceae</taxon>
        <taxon>Nocardioides</taxon>
    </lineage>
</organism>
<feature type="domain" description="ABC transmembrane type-1" evidence="8">
    <location>
        <begin position="83"/>
        <end position="285"/>
    </location>
</feature>
<dbReference type="Gene3D" id="1.10.3720.10">
    <property type="entry name" value="MetI-like"/>
    <property type="match status" value="1"/>
</dbReference>
<dbReference type="PANTHER" id="PTHR43386:SF1">
    <property type="entry name" value="D,D-DIPEPTIDE TRANSPORT SYSTEM PERMEASE PROTEIN DDPC-RELATED"/>
    <property type="match status" value="1"/>
</dbReference>
<name>A0ABW1R2D7_9ACTN</name>
<keyword evidence="4 7" id="KW-0812">Transmembrane</keyword>
<dbReference type="RefSeq" id="WP_128222006.1">
    <property type="nucleotide sequence ID" value="NZ_CP034929.1"/>
</dbReference>
<evidence type="ECO:0000256" key="6">
    <source>
        <dbReference type="ARBA" id="ARBA00023136"/>
    </source>
</evidence>
<dbReference type="EMBL" id="JBHSQI010000009">
    <property type="protein sequence ID" value="MFC6154899.1"/>
    <property type="molecule type" value="Genomic_DNA"/>
</dbReference>
<dbReference type="InterPro" id="IPR000515">
    <property type="entry name" value="MetI-like"/>
</dbReference>
<dbReference type="Proteomes" id="UP001596098">
    <property type="component" value="Unassembled WGS sequence"/>
</dbReference>
<feature type="transmembrane region" description="Helical" evidence="7">
    <location>
        <begin position="119"/>
        <end position="141"/>
    </location>
</feature>
<dbReference type="InterPro" id="IPR050366">
    <property type="entry name" value="BP-dependent_transpt_permease"/>
</dbReference>
<evidence type="ECO:0000256" key="5">
    <source>
        <dbReference type="ARBA" id="ARBA00022989"/>
    </source>
</evidence>
<evidence type="ECO:0000313" key="9">
    <source>
        <dbReference type="EMBL" id="MFC6154899.1"/>
    </source>
</evidence>
<protein>
    <submittedName>
        <fullName evidence="9">ABC transporter permease</fullName>
    </submittedName>
</protein>
<dbReference type="PROSITE" id="PS50928">
    <property type="entry name" value="ABC_TM1"/>
    <property type="match status" value="1"/>
</dbReference>
<feature type="transmembrane region" description="Helical" evidence="7">
    <location>
        <begin position="85"/>
        <end position="107"/>
    </location>
</feature>
<dbReference type="PANTHER" id="PTHR43386">
    <property type="entry name" value="OLIGOPEPTIDE TRANSPORT SYSTEM PERMEASE PROTEIN APPC"/>
    <property type="match status" value="1"/>
</dbReference>
<dbReference type="Pfam" id="PF00528">
    <property type="entry name" value="BPD_transp_1"/>
    <property type="match status" value="1"/>
</dbReference>
<keyword evidence="5 7" id="KW-1133">Transmembrane helix</keyword>
<keyword evidence="2 7" id="KW-0813">Transport</keyword>
<evidence type="ECO:0000256" key="4">
    <source>
        <dbReference type="ARBA" id="ARBA00022692"/>
    </source>
</evidence>
<accession>A0ABW1R2D7</accession>
<keyword evidence="10" id="KW-1185">Reference proteome</keyword>
<feature type="transmembrane region" description="Helical" evidence="7">
    <location>
        <begin position="153"/>
        <end position="174"/>
    </location>
</feature>
<dbReference type="SUPFAM" id="SSF161098">
    <property type="entry name" value="MetI-like"/>
    <property type="match status" value="1"/>
</dbReference>
<feature type="transmembrane region" description="Helical" evidence="7">
    <location>
        <begin position="261"/>
        <end position="285"/>
    </location>
</feature>
<proteinExistence type="inferred from homology"/>
<comment type="similarity">
    <text evidence="7">Belongs to the binding-protein-dependent transport system permease family.</text>
</comment>
<sequence>MSAPAIPAAAPRVRRLQIPHLSGLGWVGVAFVAVFVLLAVVGPLIGVDPDERTGGALEAPSGAHWFGTDDLGRDVFARTAVGARLSLAVAVGSVAAGLLIAVPIGLLAGYRGGSKLDAVLMRVMEALQALPVFVLALFVVGMTGTGSSELGPFTFTPAVKVVILLAVSFLPLFARVTRAATLVEVQEEYVDALRVVGVPKRKILFGELLPNVLPPVLVQGFLWIGIAVFAESALSFLGLGMQPPQASLGNLLSDATSSLMIGGWWLSVLPGAAILFVTIGVNLLGDEVERLVSGRR</sequence>
<evidence type="ECO:0000256" key="1">
    <source>
        <dbReference type="ARBA" id="ARBA00004651"/>
    </source>
</evidence>
<keyword evidence="6 7" id="KW-0472">Membrane</keyword>
<evidence type="ECO:0000256" key="3">
    <source>
        <dbReference type="ARBA" id="ARBA00022475"/>
    </source>
</evidence>
<keyword evidence="3" id="KW-1003">Cell membrane</keyword>
<comment type="caution">
    <text evidence="9">The sequence shown here is derived from an EMBL/GenBank/DDBJ whole genome shotgun (WGS) entry which is preliminary data.</text>
</comment>
<evidence type="ECO:0000313" key="10">
    <source>
        <dbReference type="Proteomes" id="UP001596098"/>
    </source>
</evidence>